<keyword evidence="2" id="KW-1185">Reference proteome</keyword>
<comment type="caution">
    <text evidence="1">The sequence shown here is derived from an EMBL/GenBank/DDBJ whole genome shotgun (WGS) entry which is preliminary data.</text>
</comment>
<organism evidence="1 2">
    <name type="scientific">Streptomyces lydicamycinicus</name>
    <dbReference type="NCBI Taxonomy" id="1546107"/>
    <lineage>
        <taxon>Bacteria</taxon>
        <taxon>Bacillati</taxon>
        <taxon>Actinomycetota</taxon>
        <taxon>Actinomycetes</taxon>
        <taxon>Kitasatosporales</taxon>
        <taxon>Streptomycetaceae</taxon>
        <taxon>Streptomyces</taxon>
    </lineage>
</organism>
<protein>
    <submittedName>
        <fullName evidence="1">Uncharacterized protein</fullName>
    </submittedName>
</protein>
<gene>
    <name evidence="1" type="ORF">TPA0598_13_00750</name>
</gene>
<evidence type="ECO:0000313" key="2">
    <source>
        <dbReference type="Proteomes" id="UP000048965"/>
    </source>
</evidence>
<proteinExistence type="predicted"/>
<accession>A0A0N7YMY3</accession>
<dbReference type="Proteomes" id="UP000048965">
    <property type="component" value="Unassembled WGS sequence"/>
</dbReference>
<evidence type="ECO:0000313" key="1">
    <source>
        <dbReference type="EMBL" id="GAO12891.1"/>
    </source>
</evidence>
<name>A0A0N7YMY3_9ACTN</name>
<dbReference type="AlphaFoldDB" id="A0A0N7YMY3"/>
<dbReference type="EMBL" id="BBNO01000013">
    <property type="protein sequence ID" value="GAO12891.1"/>
    <property type="molecule type" value="Genomic_DNA"/>
</dbReference>
<reference evidence="2" key="1">
    <citation type="submission" date="2014-09" db="EMBL/GenBank/DDBJ databases">
        <title>Whole genome shotgun sequence of Streptomyces sp. NBRC 110027.</title>
        <authorList>
            <person name="Komaki H."/>
            <person name="Ichikawa N."/>
            <person name="Katano-Makiyama Y."/>
            <person name="Hosoyama A."/>
            <person name="Hashimoto M."/>
            <person name="Uohara A."/>
            <person name="Kitahashi Y."/>
            <person name="Ohji S."/>
            <person name="Kimura A."/>
            <person name="Yamazoe A."/>
            <person name="Igarashi Y."/>
            <person name="Fujita N."/>
        </authorList>
    </citation>
    <scope>NUCLEOTIDE SEQUENCE [LARGE SCALE GENOMIC DNA]</scope>
    <source>
        <strain evidence="2">NBRC 110027</strain>
    </source>
</reference>
<sequence length="101" mass="10843">MLGGVGVRAGGCFLLRLPDLVAQLFENVWVNVCAQLGEEVIFLVTDVGGHLGAQLQYQPVEVAITGLALLEVVAELLNARVVGELFVRQRVLLLRCSRTAG</sequence>
<reference evidence="1 2" key="2">
    <citation type="journal article" date="2015" name="Stand. Genomic Sci.">
        <title>Draft genome sequence of marine-derived Streptomyces sp. TP-A0598, a producer of anti-MRSA antibiotic lydicamycins.</title>
        <authorList>
            <person name="Komaki H."/>
            <person name="Ichikawa N."/>
            <person name="Hosoyama A."/>
            <person name="Fujita N."/>
            <person name="Igarashi Y."/>
        </authorList>
    </citation>
    <scope>NUCLEOTIDE SEQUENCE [LARGE SCALE GENOMIC DNA]</scope>
    <source>
        <strain evidence="1 2">NBRC 110027</strain>
    </source>
</reference>